<evidence type="ECO:0000313" key="2">
    <source>
        <dbReference type="EMBL" id="KAL2513243.1"/>
    </source>
</evidence>
<reference evidence="3" key="1">
    <citation type="submission" date="2024-07" db="EMBL/GenBank/DDBJ databases">
        <title>Two chromosome-level genome assemblies of Korean endemic species Abeliophyllum distichum and Forsythia ovata (Oleaceae).</title>
        <authorList>
            <person name="Jang H."/>
        </authorList>
    </citation>
    <scope>NUCLEOTIDE SEQUENCE [LARGE SCALE GENOMIC DNA]</scope>
</reference>
<dbReference type="AlphaFoldDB" id="A0ABD1TL10"/>
<sequence>MPTIRSGKIYSPTMDLAQITQVLERLSPQLAQLETRIQEQSIASEHRLAELEATIQNNEKSVGGGNRHPRRNVRNGGNRLRNNEEAFEPEERVLKSIKVEAPSFEGQLNPKVFVDWLSDIDHYFQWYEMSEARKVRFAKMKLSLRQGSMTTVEYIAKFEEFMLRCNVNKESSVTLSRFRTGFRLELQRELIPHDVNPLEQAYQLVQELEHYLKIILWRSDSICALMTFVQPLLVQSPIKLQKVLIILLN</sequence>
<protein>
    <submittedName>
        <fullName evidence="2">CCHC-type domain-containing protein</fullName>
    </submittedName>
</protein>
<evidence type="ECO:0000256" key="1">
    <source>
        <dbReference type="SAM" id="MobiDB-lite"/>
    </source>
</evidence>
<accession>A0ABD1TL10</accession>
<organism evidence="2 3">
    <name type="scientific">Abeliophyllum distichum</name>
    <dbReference type="NCBI Taxonomy" id="126358"/>
    <lineage>
        <taxon>Eukaryota</taxon>
        <taxon>Viridiplantae</taxon>
        <taxon>Streptophyta</taxon>
        <taxon>Embryophyta</taxon>
        <taxon>Tracheophyta</taxon>
        <taxon>Spermatophyta</taxon>
        <taxon>Magnoliopsida</taxon>
        <taxon>eudicotyledons</taxon>
        <taxon>Gunneridae</taxon>
        <taxon>Pentapetalae</taxon>
        <taxon>asterids</taxon>
        <taxon>lamiids</taxon>
        <taxon>Lamiales</taxon>
        <taxon>Oleaceae</taxon>
        <taxon>Forsythieae</taxon>
        <taxon>Abeliophyllum</taxon>
    </lineage>
</organism>
<dbReference type="EMBL" id="JBFOLK010000005">
    <property type="protein sequence ID" value="KAL2513243.1"/>
    <property type="molecule type" value="Genomic_DNA"/>
</dbReference>
<name>A0ABD1TL10_9LAMI</name>
<feature type="region of interest" description="Disordered" evidence="1">
    <location>
        <begin position="55"/>
        <end position="85"/>
    </location>
</feature>
<gene>
    <name evidence="2" type="ORF">Adt_18843</name>
</gene>
<proteinExistence type="predicted"/>
<keyword evidence="3" id="KW-1185">Reference proteome</keyword>
<evidence type="ECO:0000313" key="3">
    <source>
        <dbReference type="Proteomes" id="UP001604336"/>
    </source>
</evidence>
<comment type="caution">
    <text evidence="2">The sequence shown here is derived from an EMBL/GenBank/DDBJ whole genome shotgun (WGS) entry which is preliminary data.</text>
</comment>
<dbReference type="Proteomes" id="UP001604336">
    <property type="component" value="Unassembled WGS sequence"/>
</dbReference>